<organism evidence="2 3">
    <name type="scientific">Tanacetum coccineum</name>
    <dbReference type="NCBI Taxonomy" id="301880"/>
    <lineage>
        <taxon>Eukaryota</taxon>
        <taxon>Viridiplantae</taxon>
        <taxon>Streptophyta</taxon>
        <taxon>Embryophyta</taxon>
        <taxon>Tracheophyta</taxon>
        <taxon>Spermatophyta</taxon>
        <taxon>Magnoliopsida</taxon>
        <taxon>eudicotyledons</taxon>
        <taxon>Gunneridae</taxon>
        <taxon>Pentapetalae</taxon>
        <taxon>asterids</taxon>
        <taxon>campanulids</taxon>
        <taxon>Asterales</taxon>
        <taxon>Asteraceae</taxon>
        <taxon>Asteroideae</taxon>
        <taxon>Anthemideae</taxon>
        <taxon>Anthemidinae</taxon>
        <taxon>Tanacetum</taxon>
    </lineage>
</organism>
<comment type="caution">
    <text evidence="2">The sequence shown here is derived from an EMBL/GenBank/DDBJ whole genome shotgun (WGS) entry which is preliminary data.</text>
</comment>
<protein>
    <submittedName>
        <fullName evidence="2">Uncharacterized protein</fullName>
    </submittedName>
</protein>
<feature type="region of interest" description="Disordered" evidence="1">
    <location>
        <begin position="141"/>
        <end position="215"/>
    </location>
</feature>
<evidence type="ECO:0000313" key="3">
    <source>
        <dbReference type="Proteomes" id="UP001151760"/>
    </source>
</evidence>
<dbReference type="Proteomes" id="UP001151760">
    <property type="component" value="Unassembled WGS sequence"/>
</dbReference>
<sequence length="430" mass="47773">MLQYWLAFRCDILSGIAIQERWCVLIKLVGTDIESDLEEAPSEVEEFQQLVSRAPITDEEFKVLEPSDTRITLSHSSASSDSIDYTYGRAYLADPIPGHVSRIAKAAALSPSSFYKRYRSSYETSSSSSLTLPTRKRYRGTSELILDTKTEDESSDSDAEREGYGLDDEGQGLDDEGHGLDDDGHGLDDEGHGLEDEGPTTEEEEEEAAPEGQQQAVQVMDTAVDEPLGLGYRAARRRALESTGEIAPNPEDDRVYTNILTYAPLVAPVQTSPSLEWSSGSLPVSPSSPVVPSPIASPVATPAATISVDDDQFLEVGAQLELHGSILHDHTQRLDALPPTLFEGYDRFRSLEREQKRATLTFGALWRLVLALEAWAGHVDTRMVEMLRDKYDDHKLIHDMLVQHAAMQRELQEMRGRVAALEQERGRREQ</sequence>
<proteinExistence type="predicted"/>
<evidence type="ECO:0000313" key="2">
    <source>
        <dbReference type="EMBL" id="GJS72194.1"/>
    </source>
</evidence>
<feature type="compositionally biased region" description="Acidic residues" evidence="1">
    <location>
        <begin position="196"/>
        <end position="209"/>
    </location>
</feature>
<name>A0ABQ4Y3I4_9ASTR</name>
<dbReference type="EMBL" id="BQNB010010063">
    <property type="protein sequence ID" value="GJS72194.1"/>
    <property type="molecule type" value="Genomic_DNA"/>
</dbReference>
<accession>A0ABQ4Y3I4</accession>
<evidence type="ECO:0000256" key="1">
    <source>
        <dbReference type="SAM" id="MobiDB-lite"/>
    </source>
</evidence>
<keyword evidence="3" id="KW-1185">Reference proteome</keyword>
<gene>
    <name evidence="2" type="ORF">Tco_0705035</name>
</gene>
<feature type="compositionally biased region" description="Basic and acidic residues" evidence="1">
    <location>
        <begin position="175"/>
        <end position="195"/>
    </location>
</feature>
<feature type="compositionally biased region" description="Basic and acidic residues" evidence="1">
    <location>
        <begin position="146"/>
        <end position="164"/>
    </location>
</feature>
<feature type="compositionally biased region" description="Acidic residues" evidence="1">
    <location>
        <begin position="165"/>
        <end position="174"/>
    </location>
</feature>
<reference evidence="2" key="2">
    <citation type="submission" date="2022-01" db="EMBL/GenBank/DDBJ databases">
        <authorList>
            <person name="Yamashiro T."/>
            <person name="Shiraishi A."/>
            <person name="Satake H."/>
            <person name="Nakayama K."/>
        </authorList>
    </citation>
    <scope>NUCLEOTIDE SEQUENCE</scope>
</reference>
<reference evidence="2" key="1">
    <citation type="journal article" date="2022" name="Int. J. Mol. Sci.">
        <title>Draft Genome of Tanacetum Coccineum: Genomic Comparison of Closely Related Tanacetum-Family Plants.</title>
        <authorList>
            <person name="Yamashiro T."/>
            <person name="Shiraishi A."/>
            <person name="Nakayama K."/>
            <person name="Satake H."/>
        </authorList>
    </citation>
    <scope>NUCLEOTIDE SEQUENCE</scope>
</reference>